<dbReference type="InterPro" id="IPR008397">
    <property type="entry name" value="Alginate_lyase_dom"/>
</dbReference>
<proteinExistence type="predicted"/>
<keyword evidence="2 4" id="KW-0456">Lyase</keyword>
<dbReference type="EMBL" id="JALIRP010000013">
    <property type="protein sequence ID" value="MCJ8014602.1"/>
    <property type="molecule type" value="Genomic_DNA"/>
</dbReference>
<dbReference type="GO" id="GO:0016829">
    <property type="term" value="F:lyase activity"/>
    <property type="evidence" value="ECO:0007669"/>
    <property type="project" value="UniProtKB-KW"/>
</dbReference>
<dbReference type="Gene3D" id="1.50.10.100">
    <property type="entry name" value="Chondroitin AC/alginate lyase"/>
    <property type="match status" value="1"/>
</dbReference>
<dbReference type="Pfam" id="PF05426">
    <property type="entry name" value="Alginate_lyase"/>
    <property type="match status" value="1"/>
</dbReference>
<sequence length="323" mass="37035">MFMKHSTALELLLGEANESLSVDCHAVPTWNIPGFYWDADGHTAAKRMMESDARAAYTTALAYRLTGTAAYASKAKELIMGWAAVNQEITGPDGPLVSAYLGVGLILAAEWIKEFSDWSKEEQDQYIRWMTQVCLPEWDRIPLRNNWWNWSLYAQLALFRFMDDKARFSEEVTAFKEHLDSSLSLEGFIPEETHRGKHSLWYHYFALAPATAAAKLILDTTGEDLFHWVSPGGKSLKTALDRFFHYTDGRLKEWPYDDDPIFPAPLSADTWPLDLFEAMSKVYKSPDYERFVSPYRPITGNTNKNSGYYQSYTWIYPELQLGI</sequence>
<dbReference type="InterPro" id="IPR008929">
    <property type="entry name" value="Chondroitin_lyas"/>
</dbReference>
<dbReference type="RefSeq" id="WP_244729466.1">
    <property type="nucleotide sequence ID" value="NZ_JALIRP010000013.1"/>
</dbReference>
<evidence type="ECO:0000256" key="2">
    <source>
        <dbReference type="ARBA" id="ARBA00023239"/>
    </source>
</evidence>
<dbReference type="GO" id="GO:0042597">
    <property type="term" value="C:periplasmic space"/>
    <property type="evidence" value="ECO:0007669"/>
    <property type="project" value="InterPro"/>
</dbReference>
<gene>
    <name evidence="4" type="ORF">MUG84_23220</name>
</gene>
<dbReference type="Proteomes" id="UP001139347">
    <property type="component" value="Unassembled WGS sequence"/>
</dbReference>
<protein>
    <submittedName>
        <fullName evidence="4">Alginate lyase family protein</fullName>
    </submittedName>
</protein>
<evidence type="ECO:0000313" key="4">
    <source>
        <dbReference type="EMBL" id="MCJ8014602.1"/>
    </source>
</evidence>
<name>A0A9X1WSL7_9BACL</name>
<evidence type="ECO:0000313" key="5">
    <source>
        <dbReference type="Proteomes" id="UP001139347"/>
    </source>
</evidence>
<accession>A0A9X1WSL7</accession>
<keyword evidence="5" id="KW-1185">Reference proteome</keyword>
<comment type="caution">
    <text evidence="4">The sequence shown here is derived from an EMBL/GenBank/DDBJ whole genome shotgun (WGS) entry which is preliminary data.</text>
</comment>
<evidence type="ECO:0000256" key="1">
    <source>
        <dbReference type="ARBA" id="ARBA00022729"/>
    </source>
</evidence>
<keyword evidence="1" id="KW-0732">Signal</keyword>
<dbReference type="AlphaFoldDB" id="A0A9X1WSL7"/>
<dbReference type="SUPFAM" id="SSF48230">
    <property type="entry name" value="Chondroitin AC/alginate lyase"/>
    <property type="match status" value="1"/>
</dbReference>
<evidence type="ECO:0000259" key="3">
    <source>
        <dbReference type="Pfam" id="PF05426"/>
    </source>
</evidence>
<organism evidence="4 5">
    <name type="scientific">Paenibacillus mangrovi</name>
    <dbReference type="NCBI Taxonomy" id="2931978"/>
    <lineage>
        <taxon>Bacteria</taxon>
        <taxon>Bacillati</taxon>
        <taxon>Bacillota</taxon>
        <taxon>Bacilli</taxon>
        <taxon>Bacillales</taxon>
        <taxon>Paenibacillaceae</taxon>
        <taxon>Paenibacillus</taxon>
    </lineage>
</organism>
<feature type="domain" description="Alginate lyase" evidence="3">
    <location>
        <begin position="42"/>
        <end position="252"/>
    </location>
</feature>
<reference evidence="4" key="1">
    <citation type="submission" date="2022-04" db="EMBL/GenBank/DDBJ databases">
        <title>Paenibacillus mangrovi sp. nov., a novel endophytic bacterium isolated from bark of Kandelia candel.</title>
        <authorList>
            <person name="Tuo L."/>
        </authorList>
    </citation>
    <scope>NUCLEOTIDE SEQUENCE</scope>
    <source>
        <strain evidence="4">KQZ6P-2</strain>
    </source>
</reference>